<feature type="compositionally biased region" description="Polar residues" evidence="3">
    <location>
        <begin position="271"/>
        <end position="289"/>
    </location>
</feature>
<feature type="compositionally biased region" description="Basic and acidic residues" evidence="3">
    <location>
        <begin position="451"/>
        <end position="464"/>
    </location>
</feature>
<dbReference type="GO" id="GO:0000775">
    <property type="term" value="C:chromosome, centromeric region"/>
    <property type="evidence" value="ECO:0007669"/>
    <property type="project" value="InterPro"/>
</dbReference>
<evidence type="ECO:0000256" key="1">
    <source>
        <dbReference type="ARBA" id="ARBA00010845"/>
    </source>
</evidence>
<dbReference type="AlphaFoldDB" id="A0A9P8L7T5"/>
<evidence type="ECO:0000313" key="6">
    <source>
        <dbReference type="Proteomes" id="UP000750711"/>
    </source>
</evidence>
<dbReference type="GO" id="GO:0005634">
    <property type="term" value="C:nucleus"/>
    <property type="evidence" value="ECO:0007669"/>
    <property type="project" value="InterPro"/>
</dbReference>
<feature type="domain" description="Shugoshin C-terminal" evidence="4">
    <location>
        <begin position="439"/>
        <end position="458"/>
    </location>
</feature>
<dbReference type="Proteomes" id="UP000750711">
    <property type="component" value="Unassembled WGS sequence"/>
</dbReference>
<feature type="compositionally biased region" description="Basic and acidic residues" evidence="3">
    <location>
        <begin position="231"/>
        <end position="254"/>
    </location>
</feature>
<feature type="compositionally biased region" description="Basic and acidic residues" evidence="3">
    <location>
        <begin position="337"/>
        <end position="354"/>
    </location>
</feature>
<feature type="compositionally biased region" description="Polar residues" evidence="3">
    <location>
        <begin position="198"/>
        <end position="226"/>
    </location>
</feature>
<dbReference type="GO" id="GO:0045132">
    <property type="term" value="P:meiotic chromosome segregation"/>
    <property type="evidence" value="ECO:0007669"/>
    <property type="project" value="InterPro"/>
</dbReference>
<gene>
    <name evidence="5" type="ORF">GP486_006422</name>
</gene>
<keyword evidence="2" id="KW-0159">Chromosome partition</keyword>
<evidence type="ECO:0000256" key="3">
    <source>
        <dbReference type="SAM" id="MobiDB-lite"/>
    </source>
</evidence>
<dbReference type="InterPro" id="IPR011515">
    <property type="entry name" value="Shugoshin_C"/>
</dbReference>
<feature type="compositionally biased region" description="Polar residues" evidence="3">
    <location>
        <begin position="522"/>
        <end position="537"/>
    </location>
</feature>
<keyword evidence="6" id="KW-1185">Reference proteome</keyword>
<feature type="compositionally biased region" description="Gly residues" evidence="3">
    <location>
        <begin position="481"/>
        <end position="490"/>
    </location>
</feature>
<evidence type="ECO:0000313" key="5">
    <source>
        <dbReference type="EMBL" id="KAH0555631.1"/>
    </source>
</evidence>
<accession>A0A9P8L7T5</accession>
<dbReference type="EMBL" id="JAGHQM010001441">
    <property type="protein sequence ID" value="KAH0555631.1"/>
    <property type="molecule type" value="Genomic_DNA"/>
</dbReference>
<feature type="region of interest" description="Disordered" evidence="3">
    <location>
        <begin position="112"/>
        <end position="153"/>
    </location>
</feature>
<comment type="similarity">
    <text evidence="1">Belongs to the shugoshin family.</text>
</comment>
<feature type="region of interest" description="Disordered" evidence="3">
    <location>
        <begin position="181"/>
        <end position="368"/>
    </location>
</feature>
<feature type="compositionally biased region" description="Polar residues" evidence="3">
    <location>
        <begin position="1"/>
        <end position="12"/>
    </location>
</feature>
<protein>
    <recommendedName>
        <fullName evidence="4">Shugoshin C-terminal domain-containing protein</fullName>
    </recommendedName>
</protein>
<name>A0A9P8L7T5_9PEZI</name>
<feature type="compositionally biased region" description="Polar residues" evidence="3">
    <location>
        <begin position="316"/>
        <end position="327"/>
    </location>
</feature>
<feature type="region of interest" description="Disordered" evidence="3">
    <location>
        <begin position="1"/>
        <end position="27"/>
    </location>
</feature>
<organism evidence="5 6">
    <name type="scientific">Trichoglossum hirsutum</name>
    <dbReference type="NCBI Taxonomy" id="265104"/>
    <lineage>
        <taxon>Eukaryota</taxon>
        <taxon>Fungi</taxon>
        <taxon>Dikarya</taxon>
        <taxon>Ascomycota</taxon>
        <taxon>Pezizomycotina</taxon>
        <taxon>Geoglossomycetes</taxon>
        <taxon>Geoglossales</taxon>
        <taxon>Geoglossaceae</taxon>
        <taxon>Trichoglossum</taxon>
    </lineage>
</organism>
<comment type="caution">
    <text evidence="5">The sequence shown here is derived from an EMBL/GenBank/DDBJ whole genome shotgun (WGS) entry which is preliminary data.</text>
</comment>
<feature type="region of interest" description="Disordered" evidence="3">
    <location>
        <begin position="386"/>
        <end position="626"/>
    </location>
</feature>
<dbReference type="Pfam" id="PF07557">
    <property type="entry name" value="Shugoshin_C"/>
    <property type="match status" value="1"/>
</dbReference>
<proteinExistence type="inferred from homology"/>
<evidence type="ECO:0000256" key="2">
    <source>
        <dbReference type="ARBA" id="ARBA00022829"/>
    </source>
</evidence>
<sequence>MARLNEQQSSAETIEAPVISAQADRDSGRRVLNSVEDIKKLLEDKLRELGGLVSGLGAISLDASPRNFRVRRSPGQDQKNWKNTFTLSEVTSNHEGRLPPILEDKLYPRLSIDSNESYPPRPDPINAPDSSLSPELEPPPVAHFEGEPITFDPNRRVDAEEILGSDIGDGITAYQPVNLEMRRKRKDSTKFSDVFRSAETSQHGPRQLSVTESQIGDVDASQSVRTSIKRKLSERDEDEKPEKPLPAEPDDFKFNRRVATGRGRDEHRPSKTNTQPAGSKGGSESTQESGIVYSASKERSKKQTPTVSSRRALGPKSTNTDPLSSPAKTGKTVVLEDVSKKDVTRKTVAAEHGKARSKRHVVAEEVRPKHMGSDVDIVSLELQLDHREPETPCPSDLLSPVDSQPSAARPITRDTPPPPDLNLPSTTGDGLNSVVRATRRPRGSVNYAEPNLRDKMRRPTRELVDAVAGEGKGHRISGVKMEGGSGGSGGSRFADGEGSANEKTQIRTVVIKREEGGDQSWKKLQSTSPTNKESSTALGRAYKTVKAREIEDGSPLNSKGGGNALGELPNSIITQRRRRTSALHRDEEEFANEQSTAAAALSELRKRPSKSEDRRTDIAVSNRERRGVCLPRKLKTRSQIQM</sequence>
<reference evidence="5" key="1">
    <citation type="submission" date="2021-03" db="EMBL/GenBank/DDBJ databases">
        <title>Comparative genomics and phylogenomic investigation of the class Geoglossomycetes provide insights into ecological specialization and systematics.</title>
        <authorList>
            <person name="Melie T."/>
            <person name="Pirro S."/>
            <person name="Miller A.N."/>
            <person name="Quandt A."/>
        </authorList>
    </citation>
    <scope>NUCLEOTIDE SEQUENCE</scope>
    <source>
        <strain evidence="5">CAQ_001_2017</strain>
    </source>
</reference>
<evidence type="ECO:0000259" key="4">
    <source>
        <dbReference type="Pfam" id="PF07557"/>
    </source>
</evidence>
<feature type="compositionally biased region" description="Basic and acidic residues" evidence="3">
    <location>
        <begin position="603"/>
        <end position="626"/>
    </location>
</feature>